<sequence length="58" mass="6493">MPQLPPVKQRLARAGLNNQQPGDQCHQLCWQPGTRLRSSLSTTGVLSRSPDWPTLPSW</sequence>
<dbReference type="WBParaSite" id="maker-uti_cns_0012553-snap-gene-0.2-mRNA-1">
    <property type="protein sequence ID" value="maker-uti_cns_0012553-snap-gene-0.2-mRNA-1"/>
    <property type="gene ID" value="maker-uti_cns_0012553-snap-gene-0.2"/>
</dbReference>
<accession>A0A1I8IH93</accession>
<reference evidence="2" key="1">
    <citation type="submission" date="2016-11" db="UniProtKB">
        <authorList>
            <consortium name="WormBaseParasite"/>
        </authorList>
    </citation>
    <scope>IDENTIFICATION</scope>
</reference>
<evidence type="ECO:0000313" key="1">
    <source>
        <dbReference type="Proteomes" id="UP000095280"/>
    </source>
</evidence>
<name>A0A1I8IH93_9PLAT</name>
<proteinExistence type="predicted"/>
<protein>
    <submittedName>
        <fullName evidence="2">Alternative protein</fullName>
    </submittedName>
</protein>
<evidence type="ECO:0000313" key="2">
    <source>
        <dbReference type="WBParaSite" id="maker-uti_cns_0012553-snap-gene-0.2-mRNA-1"/>
    </source>
</evidence>
<dbReference type="Proteomes" id="UP000095280">
    <property type="component" value="Unplaced"/>
</dbReference>
<organism evidence="1 2">
    <name type="scientific">Macrostomum lignano</name>
    <dbReference type="NCBI Taxonomy" id="282301"/>
    <lineage>
        <taxon>Eukaryota</taxon>
        <taxon>Metazoa</taxon>
        <taxon>Spiralia</taxon>
        <taxon>Lophotrochozoa</taxon>
        <taxon>Platyhelminthes</taxon>
        <taxon>Rhabditophora</taxon>
        <taxon>Macrostomorpha</taxon>
        <taxon>Macrostomida</taxon>
        <taxon>Macrostomidae</taxon>
        <taxon>Macrostomum</taxon>
    </lineage>
</organism>
<dbReference type="AlphaFoldDB" id="A0A1I8IH93"/>
<keyword evidence="1" id="KW-1185">Reference proteome</keyword>